<organism evidence="3 4">
    <name type="scientific">Fibroporia radiculosa</name>
    <dbReference type="NCBI Taxonomy" id="599839"/>
    <lineage>
        <taxon>Eukaryota</taxon>
        <taxon>Fungi</taxon>
        <taxon>Dikarya</taxon>
        <taxon>Basidiomycota</taxon>
        <taxon>Agaricomycotina</taxon>
        <taxon>Agaricomycetes</taxon>
        <taxon>Polyporales</taxon>
        <taxon>Fibroporiaceae</taxon>
        <taxon>Fibroporia</taxon>
    </lineage>
</organism>
<gene>
    <name evidence="3" type="ORF">FIBRA_02493</name>
</gene>
<keyword evidence="4" id="KW-1185">Reference proteome</keyword>
<dbReference type="InterPro" id="IPR006068">
    <property type="entry name" value="ATPase_P-typ_cation-transptr_C"/>
</dbReference>
<evidence type="ECO:0000259" key="2">
    <source>
        <dbReference type="Pfam" id="PF00689"/>
    </source>
</evidence>
<dbReference type="InParanoid" id="J4GMW9"/>
<dbReference type="Gene3D" id="1.20.1110.10">
    <property type="entry name" value="Calcium-transporting ATPase, transmembrane domain"/>
    <property type="match status" value="1"/>
</dbReference>
<evidence type="ECO:0000313" key="3">
    <source>
        <dbReference type="EMBL" id="CCM00460.1"/>
    </source>
</evidence>
<accession>J4GMW9</accession>
<feature type="transmembrane region" description="Helical" evidence="1">
    <location>
        <begin position="24"/>
        <end position="44"/>
    </location>
</feature>
<dbReference type="Pfam" id="PF00689">
    <property type="entry name" value="Cation_ATPase_C"/>
    <property type="match status" value="1"/>
</dbReference>
<proteinExistence type="predicted"/>
<dbReference type="AlphaFoldDB" id="J4GMW9"/>
<evidence type="ECO:0000313" key="4">
    <source>
        <dbReference type="Proteomes" id="UP000006352"/>
    </source>
</evidence>
<keyword evidence="1" id="KW-1133">Transmembrane helix</keyword>
<dbReference type="SUPFAM" id="SSF81665">
    <property type="entry name" value="Calcium ATPase, transmembrane domain M"/>
    <property type="match status" value="1"/>
</dbReference>
<sequence>MAATAIVAIVNLYGPGLQDVFDTAPIPGMFWGIPFTFALGILMMDEIRKLLVRTYPKSLIAKIAW</sequence>
<dbReference type="RefSeq" id="XP_012179743.1">
    <property type="nucleotide sequence ID" value="XM_012324353.1"/>
</dbReference>
<keyword evidence="1" id="KW-0812">Transmembrane</keyword>
<dbReference type="InterPro" id="IPR023298">
    <property type="entry name" value="ATPase_P-typ_TM_dom_sf"/>
</dbReference>
<reference evidence="3 4" key="1">
    <citation type="journal article" date="2012" name="Appl. Environ. Microbiol.">
        <title>Short-read sequencing for genomic analysis of the brown rot fungus Fibroporia radiculosa.</title>
        <authorList>
            <person name="Tang J.D."/>
            <person name="Perkins A.D."/>
            <person name="Sonstegard T.S."/>
            <person name="Schroeder S.G."/>
            <person name="Burgess S.C."/>
            <person name="Diehl S.V."/>
        </authorList>
    </citation>
    <scope>NUCLEOTIDE SEQUENCE [LARGE SCALE GENOMIC DNA]</scope>
    <source>
        <strain evidence="3 4">TFFH 294</strain>
    </source>
</reference>
<evidence type="ECO:0000256" key="1">
    <source>
        <dbReference type="SAM" id="Phobius"/>
    </source>
</evidence>
<dbReference type="STRING" id="599839.J4GMW9"/>
<dbReference type="OrthoDB" id="2681474at2759"/>
<keyword evidence="1" id="KW-0472">Membrane</keyword>
<feature type="domain" description="Cation-transporting P-type ATPase C-terminal" evidence="2">
    <location>
        <begin position="2"/>
        <end position="51"/>
    </location>
</feature>
<name>J4GMW9_9APHY</name>
<dbReference type="Proteomes" id="UP000006352">
    <property type="component" value="Unassembled WGS sequence"/>
</dbReference>
<dbReference type="GeneID" id="24095371"/>
<protein>
    <recommendedName>
        <fullName evidence="2">Cation-transporting P-type ATPase C-terminal domain-containing protein</fullName>
    </recommendedName>
</protein>
<dbReference type="HOGENOM" id="CLU_2849711_0_0_1"/>
<dbReference type="EMBL" id="HE796984">
    <property type="protein sequence ID" value="CCM00460.1"/>
    <property type="molecule type" value="Genomic_DNA"/>
</dbReference>